<evidence type="ECO:0000313" key="6">
    <source>
        <dbReference type="Proteomes" id="UP000288024"/>
    </source>
</evidence>
<dbReference type="PANTHER" id="PTHR30154">
    <property type="entry name" value="LEUCINE-RESPONSIVE REGULATORY PROTEIN"/>
    <property type="match status" value="1"/>
</dbReference>
<dbReference type="RefSeq" id="WP_127741933.1">
    <property type="nucleotide sequence ID" value="NZ_CAJCKN010000021.1"/>
</dbReference>
<dbReference type="EMBL" id="RZTZ01000017">
    <property type="protein sequence ID" value="RVT57452.1"/>
    <property type="molecule type" value="Genomic_DNA"/>
</dbReference>
<dbReference type="InterPro" id="IPR036390">
    <property type="entry name" value="WH_DNA-bd_sf"/>
</dbReference>
<dbReference type="InterPro" id="IPR000485">
    <property type="entry name" value="AsnC-type_HTH_dom"/>
</dbReference>
<protein>
    <submittedName>
        <fullName evidence="5">Lrp/AsnC family transcriptional regulator</fullName>
    </submittedName>
</protein>
<keyword evidence="1" id="KW-0805">Transcription regulation</keyword>
<dbReference type="Pfam" id="PF13412">
    <property type="entry name" value="HTH_24"/>
    <property type="match status" value="1"/>
</dbReference>
<keyword evidence="2" id="KW-0238">DNA-binding</keyword>
<dbReference type="SMART" id="SM00344">
    <property type="entry name" value="HTH_ASNC"/>
    <property type="match status" value="1"/>
</dbReference>
<dbReference type="FunFam" id="1.10.10.10:FF:000186">
    <property type="entry name" value="AsnC family transcriptional regulator"/>
    <property type="match status" value="1"/>
</dbReference>
<dbReference type="PRINTS" id="PR00033">
    <property type="entry name" value="HTHASNC"/>
</dbReference>
<reference evidence="5 6" key="1">
    <citation type="submission" date="2019-01" db="EMBL/GenBank/DDBJ databases">
        <title>Bacillus sp. M5HDSG1-1, whole genome shotgun sequence.</title>
        <authorList>
            <person name="Tuo L."/>
        </authorList>
    </citation>
    <scope>NUCLEOTIDE SEQUENCE [LARGE SCALE GENOMIC DNA]</scope>
    <source>
        <strain evidence="5 6">M5HDSG1-1</strain>
    </source>
</reference>
<organism evidence="5 6">
    <name type="scientific">Niallia taxi</name>
    <dbReference type="NCBI Taxonomy" id="2499688"/>
    <lineage>
        <taxon>Bacteria</taxon>
        <taxon>Bacillati</taxon>
        <taxon>Bacillota</taxon>
        <taxon>Bacilli</taxon>
        <taxon>Bacillales</taxon>
        <taxon>Bacillaceae</taxon>
        <taxon>Niallia</taxon>
    </lineage>
</organism>
<dbReference type="AlphaFoldDB" id="A0A3S2TUC6"/>
<dbReference type="InterPro" id="IPR036388">
    <property type="entry name" value="WH-like_DNA-bd_sf"/>
</dbReference>
<evidence type="ECO:0000256" key="3">
    <source>
        <dbReference type="ARBA" id="ARBA00023163"/>
    </source>
</evidence>
<dbReference type="SUPFAM" id="SSF54909">
    <property type="entry name" value="Dimeric alpha+beta barrel"/>
    <property type="match status" value="1"/>
</dbReference>
<feature type="domain" description="HTH asnC-type" evidence="4">
    <location>
        <begin position="1"/>
        <end position="62"/>
    </location>
</feature>
<dbReference type="Proteomes" id="UP000288024">
    <property type="component" value="Unassembled WGS sequence"/>
</dbReference>
<sequence>MDEIDQNILIHLQENARISMTELGKKIGLSTPATNERVKKLEEKEVIKGYKAIINPEKLNKNVTAFILFDTKQGQKFKDFCKEQPEVVECHRLAGQFSYLVKVVTESVKLLEEFIDASLRFGEPTTLVKLSSVVEYKPFNRYSLENNPKVDISD</sequence>
<dbReference type="InterPro" id="IPR019888">
    <property type="entry name" value="Tscrpt_reg_AsnC-like"/>
</dbReference>
<keyword evidence="6" id="KW-1185">Reference proteome</keyword>
<accession>A0A3S2TUC6</accession>
<comment type="caution">
    <text evidence="5">The sequence shown here is derived from an EMBL/GenBank/DDBJ whole genome shotgun (WGS) entry which is preliminary data.</text>
</comment>
<dbReference type="Gene3D" id="1.10.10.10">
    <property type="entry name" value="Winged helix-like DNA-binding domain superfamily/Winged helix DNA-binding domain"/>
    <property type="match status" value="1"/>
</dbReference>
<dbReference type="InterPro" id="IPR019887">
    <property type="entry name" value="Tscrpt_reg_AsnC/Lrp_C"/>
</dbReference>
<dbReference type="SUPFAM" id="SSF46785">
    <property type="entry name" value="Winged helix' DNA-binding domain"/>
    <property type="match status" value="1"/>
</dbReference>
<dbReference type="GO" id="GO:0005829">
    <property type="term" value="C:cytosol"/>
    <property type="evidence" value="ECO:0007669"/>
    <property type="project" value="TreeGrafter"/>
</dbReference>
<evidence type="ECO:0000313" key="5">
    <source>
        <dbReference type="EMBL" id="RVT57452.1"/>
    </source>
</evidence>
<evidence type="ECO:0000256" key="1">
    <source>
        <dbReference type="ARBA" id="ARBA00023015"/>
    </source>
</evidence>
<dbReference type="Pfam" id="PF01037">
    <property type="entry name" value="AsnC_trans_reg"/>
    <property type="match status" value="1"/>
</dbReference>
<evidence type="ECO:0000259" key="4">
    <source>
        <dbReference type="PROSITE" id="PS50956"/>
    </source>
</evidence>
<dbReference type="InterPro" id="IPR011008">
    <property type="entry name" value="Dimeric_a/b-barrel"/>
</dbReference>
<dbReference type="GO" id="GO:0043200">
    <property type="term" value="P:response to amino acid"/>
    <property type="evidence" value="ECO:0007669"/>
    <property type="project" value="TreeGrafter"/>
</dbReference>
<evidence type="ECO:0000256" key="2">
    <source>
        <dbReference type="ARBA" id="ARBA00023125"/>
    </source>
</evidence>
<dbReference type="Gene3D" id="3.30.70.920">
    <property type="match status" value="1"/>
</dbReference>
<gene>
    <name evidence="5" type="ORF">EM808_24850</name>
</gene>
<name>A0A3S2TUC6_9BACI</name>
<keyword evidence="3" id="KW-0804">Transcription</keyword>
<dbReference type="GO" id="GO:0043565">
    <property type="term" value="F:sequence-specific DNA binding"/>
    <property type="evidence" value="ECO:0007669"/>
    <property type="project" value="InterPro"/>
</dbReference>
<dbReference type="PROSITE" id="PS50956">
    <property type="entry name" value="HTH_ASNC_2"/>
    <property type="match status" value="1"/>
</dbReference>
<dbReference type="PANTHER" id="PTHR30154:SF20">
    <property type="entry name" value="LEUCINE-RESPONSIVE REGULATORY PROTEIN"/>
    <property type="match status" value="1"/>
</dbReference>
<proteinExistence type="predicted"/>